<keyword evidence="2" id="KW-0812">Transmembrane</keyword>
<evidence type="ECO:0000256" key="1">
    <source>
        <dbReference type="SAM" id="MobiDB-lite"/>
    </source>
</evidence>
<organism evidence="4 5">
    <name type="scientific">Roseofilum acuticapitatum BLCC-M154</name>
    <dbReference type="NCBI Taxonomy" id="3022444"/>
    <lineage>
        <taxon>Bacteria</taxon>
        <taxon>Bacillati</taxon>
        <taxon>Cyanobacteriota</taxon>
        <taxon>Cyanophyceae</taxon>
        <taxon>Desertifilales</taxon>
        <taxon>Desertifilaceae</taxon>
        <taxon>Roseofilum</taxon>
        <taxon>Roseofilum acuticapitatum</taxon>
    </lineage>
</organism>
<evidence type="ECO:0000313" key="4">
    <source>
        <dbReference type="EMBL" id="MDJ1168762.1"/>
    </source>
</evidence>
<accession>A0ABT7APD9</accession>
<protein>
    <submittedName>
        <fullName evidence="4">SH3 domain-containing protein</fullName>
    </submittedName>
</protein>
<feature type="domain" description="SH3b" evidence="3">
    <location>
        <begin position="79"/>
        <end position="144"/>
    </location>
</feature>
<keyword evidence="2" id="KW-1133">Transmembrane helix</keyword>
<comment type="caution">
    <text evidence="4">The sequence shown here is derived from an EMBL/GenBank/DDBJ whole genome shotgun (WGS) entry which is preliminary data.</text>
</comment>
<gene>
    <name evidence="4" type="ORF">PMG71_04935</name>
</gene>
<dbReference type="Gene3D" id="2.30.30.40">
    <property type="entry name" value="SH3 Domains"/>
    <property type="match status" value="1"/>
</dbReference>
<keyword evidence="5" id="KW-1185">Reference proteome</keyword>
<sequence length="144" mass="15566">MVGRLVAGLFQVIFGVTLAIALMLVGGLATARYFMGRMTAAPPKPEFPEVEEPQPATSAPLSTEAQPQKPEEPKLPEGAYKARVTWPDGLMLRDAPTYEANSIGGVGYNETLYVIGESDDKVWQKVRVGSQDAWVKGGNVEKTD</sequence>
<dbReference type="RefSeq" id="WP_283752525.1">
    <property type="nucleotide sequence ID" value="NZ_JAQOSP010000035.1"/>
</dbReference>
<evidence type="ECO:0000256" key="2">
    <source>
        <dbReference type="SAM" id="Phobius"/>
    </source>
</evidence>
<dbReference type="EMBL" id="JAQOSP010000035">
    <property type="protein sequence ID" value="MDJ1168762.1"/>
    <property type="molecule type" value="Genomic_DNA"/>
</dbReference>
<name>A0ABT7APD9_9CYAN</name>
<dbReference type="InterPro" id="IPR003646">
    <property type="entry name" value="SH3-like_bac-type"/>
</dbReference>
<proteinExistence type="predicted"/>
<keyword evidence="2" id="KW-0472">Membrane</keyword>
<feature type="region of interest" description="Disordered" evidence="1">
    <location>
        <begin position="42"/>
        <end position="80"/>
    </location>
</feature>
<dbReference type="Proteomes" id="UP001235303">
    <property type="component" value="Unassembled WGS sequence"/>
</dbReference>
<dbReference type="Pfam" id="PF08239">
    <property type="entry name" value="SH3_3"/>
    <property type="match status" value="1"/>
</dbReference>
<evidence type="ECO:0000313" key="5">
    <source>
        <dbReference type="Proteomes" id="UP001235303"/>
    </source>
</evidence>
<reference evidence="4 5" key="1">
    <citation type="submission" date="2023-01" db="EMBL/GenBank/DDBJ databases">
        <title>Novel diversity within Roseofilum (Cyanobacteria; Desertifilaceae) from marine benthic mats with descriptions of four novel species.</title>
        <authorList>
            <person name="Wang Y."/>
            <person name="Berthold D.E."/>
            <person name="Hu J."/>
            <person name="Lefler F.W."/>
            <person name="Laughinghouse H.D. IV."/>
        </authorList>
    </citation>
    <scope>NUCLEOTIDE SEQUENCE [LARGE SCALE GENOMIC DNA]</scope>
    <source>
        <strain evidence="4 5">BLCC-M154</strain>
    </source>
</reference>
<dbReference type="SMART" id="SM00287">
    <property type="entry name" value="SH3b"/>
    <property type="match status" value="1"/>
</dbReference>
<feature type="transmembrane region" description="Helical" evidence="2">
    <location>
        <begin position="12"/>
        <end position="34"/>
    </location>
</feature>
<evidence type="ECO:0000259" key="3">
    <source>
        <dbReference type="SMART" id="SM00287"/>
    </source>
</evidence>